<dbReference type="PRINTS" id="PR00081">
    <property type="entry name" value="GDHRDH"/>
</dbReference>
<keyword evidence="3" id="KW-0472">Membrane</keyword>
<keyword evidence="3" id="KW-0812">Transmembrane</keyword>
<sequence>MAYSDHSAPTLTTVLTAFGALIVTYYAYNIFSFLYLFLFHRSTISRYLHPPSTSAASSTSEHRSWALITGASDGIGMGFAYELASKGFNIILHGRSPTKLAAVETALKAQYPQISTRLFVLDAYPCSVAAIDDYIRGLAEDGLSIRILVNNIGGGALVKPTFRPLTKLTAEDVQKLFDLNVGFPTLLTRALLPVVQEPALVLNLGSFASDIPAPWLTVYAGSKAFNLSWSRSLGVELRAEGKDVEVMGLLVGEVQTAGHPGPVGLFICSSRTLARNALAKVGCGRHTVVPWWRHAVILALVLRLPETLLNWGAVRASSSLKEGEKRHLEANKRNL</sequence>
<dbReference type="InterPro" id="IPR002347">
    <property type="entry name" value="SDR_fam"/>
</dbReference>
<dbReference type="AlphaFoldDB" id="A0A8H6XYL7"/>
<keyword evidence="3" id="KW-1133">Transmembrane helix</keyword>
<dbReference type="GO" id="GO:0005783">
    <property type="term" value="C:endoplasmic reticulum"/>
    <property type="evidence" value="ECO:0007669"/>
    <property type="project" value="TreeGrafter"/>
</dbReference>
<keyword evidence="5" id="KW-1185">Reference proteome</keyword>
<dbReference type="OrthoDB" id="47007at2759"/>
<dbReference type="SUPFAM" id="SSF51735">
    <property type="entry name" value="NAD(P)-binding Rossmann-fold domains"/>
    <property type="match status" value="1"/>
</dbReference>
<comment type="caution">
    <text evidence="4">The sequence shown here is derived from an EMBL/GenBank/DDBJ whole genome shotgun (WGS) entry which is preliminary data.</text>
</comment>
<organism evidence="4 5">
    <name type="scientific">Mycena sanguinolenta</name>
    <dbReference type="NCBI Taxonomy" id="230812"/>
    <lineage>
        <taxon>Eukaryota</taxon>
        <taxon>Fungi</taxon>
        <taxon>Dikarya</taxon>
        <taxon>Basidiomycota</taxon>
        <taxon>Agaricomycotina</taxon>
        <taxon>Agaricomycetes</taxon>
        <taxon>Agaricomycetidae</taxon>
        <taxon>Agaricales</taxon>
        <taxon>Marasmiineae</taxon>
        <taxon>Mycenaceae</taxon>
        <taxon>Mycena</taxon>
    </lineage>
</organism>
<evidence type="ECO:0000256" key="1">
    <source>
        <dbReference type="ARBA" id="ARBA00006484"/>
    </source>
</evidence>
<evidence type="ECO:0000256" key="3">
    <source>
        <dbReference type="SAM" id="Phobius"/>
    </source>
</evidence>
<dbReference type="Proteomes" id="UP000623467">
    <property type="component" value="Unassembled WGS sequence"/>
</dbReference>
<dbReference type="PIRSF" id="PIRSF000126">
    <property type="entry name" value="11-beta-HSD1"/>
    <property type="match status" value="1"/>
</dbReference>
<proteinExistence type="inferred from homology"/>
<evidence type="ECO:0000256" key="2">
    <source>
        <dbReference type="ARBA" id="ARBA00023002"/>
    </source>
</evidence>
<dbReference type="GO" id="GO:0016491">
    <property type="term" value="F:oxidoreductase activity"/>
    <property type="evidence" value="ECO:0007669"/>
    <property type="project" value="UniProtKB-KW"/>
</dbReference>
<gene>
    <name evidence="4" type="ORF">MSAN_01632500</name>
</gene>
<dbReference type="EMBL" id="JACAZH010000014">
    <property type="protein sequence ID" value="KAF7350715.1"/>
    <property type="molecule type" value="Genomic_DNA"/>
</dbReference>
<keyword evidence="2" id="KW-0560">Oxidoreductase</keyword>
<reference evidence="4" key="1">
    <citation type="submission" date="2020-05" db="EMBL/GenBank/DDBJ databases">
        <title>Mycena genomes resolve the evolution of fungal bioluminescence.</title>
        <authorList>
            <person name="Tsai I.J."/>
        </authorList>
    </citation>
    <scope>NUCLEOTIDE SEQUENCE</scope>
    <source>
        <strain evidence="4">160909Yilan</strain>
    </source>
</reference>
<name>A0A8H6XYL7_9AGAR</name>
<dbReference type="Gene3D" id="3.40.50.720">
    <property type="entry name" value="NAD(P)-binding Rossmann-like Domain"/>
    <property type="match status" value="1"/>
</dbReference>
<dbReference type="Pfam" id="PF00106">
    <property type="entry name" value="adh_short"/>
    <property type="match status" value="1"/>
</dbReference>
<evidence type="ECO:0000313" key="4">
    <source>
        <dbReference type="EMBL" id="KAF7350715.1"/>
    </source>
</evidence>
<dbReference type="InterPro" id="IPR036291">
    <property type="entry name" value="NAD(P)-bd_dom_sf"/>
</dbReference>
<evidence type="ECO:0000313" key="5">
    <source>
        <dbReference type="Proteomes" id="UP000623467"/>
    </source>
</evidence>
<protein>
    <submittedName>
        <fullName evidence="4">NAD(P)-binding protein</fullName>
    </submittedName>
</protein>
<feature type="transmembrane region" description="Helical" evidence="3">
    <location>
        <begin position="12"/>
        <end position="38"/>
    </location>
</feature>
<dbReference type="InterPro" id="IPR051019">
    <property type="entry name" value="VLCFA-Steroid_DH"/>
</dbReference>
<dbReference type="PANTHER" id="PTHR43899:SF13">
    <property type="entry name" value="RH59310P"/>
    <property type="match status" value="1"/>
</dbReference>
<comment type="similarity">
    <text evidence="1">Belongs to the short-chain dehydrogenases/reductases (SDR) family.</text>
</comment>
<accession>A0A8H6XYL7</accession>
<dbReference type="PANTHER" id="PTHR43899">
    <property type="entry name" value="RH59310P"/>
    <property type="match status" value="1"/>
</dbReference>